<gene>
    <name evidence="1" type="ORF">ANE_LOCUS12045</name>
</gene>
<protein>
    <submittedName>
        <fullName evidence="1">Uncharacterized protein</fullName>
    </submittedName>
</protein>
<keyword evidence="2" id="KW-1185">Reference proteome</keyword>
<evidence type="ECO:0000313" key="2">
    <source>
        <dbReference type="Proteomes" id="UP000489600"/>
    </source>
</evidence>
<dbReference type="Proteomes" id="UP000489600">
    <property type="component" value="Unassembled WGS sequence"/>
</dbReference>
<organism evidence="1 2">
    <name type="scientific">Arabis nemorensis</name>
    <dbReference type="NCBI Taxonomy" id="586526"/>
    <lineage>
        <taxon>Eukaryota</taxon>
        <taxon>Viridiplantae</taxon>
        <taxon>Streptophyta</taxon>
        <taxon>Embryophyta</taxon>
        <taxon>Tracheophyta</taxon>
        <taxon>Spermatophyta</taxon>
        <taxon>Magnoliopsida</taxon>
        <taxon>eudicotyledons</taxon>
        <taxon>Gunneridae</taxon>
        <taxon>Pentapetalae</taxon>
        <taxon>rosids</taxon>
        <taxon>malvids</taxon>
        <taxon>Brassicales</taxon>
        <taxon>Brassicaceae</taxon>
        <taxon>Arabideae</taxon>
        <taxon>Arabis</taxon>
    </lineage>
</organism>
<accession>A0A565BJ39</accession>
<sequence length="72" mass="8286">MEEKFHALEGRVSGLESAGYENPTPAQELWWSCLVDITEGVSLQKAFLFRSLAKPTRDHLSRKLFPTRFTFN</sequence>
<dbReference type="EMBL" id="CABITT030000004">
    <property type="protein sequence ID" value="VVB01601.1"/>
    <property type="molecule type" value="Genomic_DNA"/>
</dbReference>
<name>A0A565BJ39_9BRAS</name>
<comment type="caution">
    <text evidence="1">The sequence shown here is derived from an EMBL/GenBank/DDBJ whole genome shotgun (WGS) entry which is preliminary data.</text>
</comment>
<dbReference type="AlphaFoldDB" id="A0A565BJ39"/>
<reference evidence="1" key="1">
    <citation type="submission" date="2019-07" db="EMBL/GenBank/DDBJ databases">
        <authorList>
            <person name="Dittberner H."/>
        </authorList>
    </citation>
    <scope>NUCLEOTIDE SEQUENCE [LARGE SCALE GENOMIC DNA]</scope>
</reference>
<proteinExistence type="predicted"/>
<evidence type="ECO:0000313" key="1">
    <source>
        <dbReference type="EMBL" id="VVB01601.1"/>
    </source>
</evidence>